<dbReference type="PANTHER" id="PTHR38788:SF3">
    <property type="entry name" value="CLR5 DOMAIN-CONTAINING PROTEIN"/>
    <property type="match status" value="1"/>
</dbReference>
<keyword evidence="4" id="KW-1185">Reference proteome</keyword>
<dbReference type="SUPFAM" id="SSF48452">
    <property type="entry name" value="TPR-like"/>
    <property type="match status" value="1"/>
</dbReference>
<dbReference type="EMBL" id="KE721457">
    <property type="protein sequence ID" value="ERF69309.1"/>
    <property type="molecule type" value="Genomic_DNA"/>
</dbReference>
<dbReference type="Proteomes" id="UP000019373">
    <property type="component" value="Unassembled WGS sequence"/>
</dbReference>
<protein>
    <recommendedName>
        <fullName evidence="2">Clr5 domain-containing protein</fullName>
    </recommendedName>
</protein>
<evidence type="ECO:0000259" key="2">
    <source>
        <dbReference type="Pfam" id="PF14420"/>
    </source>
</evidence>
<dbReference type="eggNOG" id="ENOG502SV0B">
    <property type="taxonomic scope" value="Eukaryota"/>
</dbReference>
<reference evidence="4" key="1">
    <citation type="journal article" date="2014" name="BMC Genomics">
        <title>Genome characteristics reveal the impact of lichenization on lichen-forming fungus Endocarpon pusillum Hedwig (Verrucariales, Ascomycota).</title>
        <authorList>
            <person name="Wang Y.-Y."/>
            <person name="Liu B."/>
            <person name="Zhang X.-Y."/>
            <person name="Zhou Q.-M."/>
            <person name="Zhang T."/>
            <person name="Li H."/>
            <person name="Yu Y.-F."/>
            <person name="Zhang X.-L."/>
            <person name="Hao X.-Y."/>
            <person name="Wang M."/>
            <person name="Wang L."/>
            <person name="Wei J.-C."/>
        </authorList>
    </citation>
    <scope>NUCLEOTIDE SEQUENCE [LARGE SCALE GENOMIC DNA]</scope>
    <source>
        <strain evidence="4">Z07020 / HMAS-L-300199</strain>
    </source>
</reference>
<name>U1HK43_ENDPU</name>
<gene>
    <name evidence="3" type="ORF">EPUS_04014</name>
</gene>
<dbReference type="Gene3D" id="1.25.40.10">
    <property type="entry name" value="Tetratricopeptide repeat domain"/>
    <property type="match status" value="1"/>
</dbReference>
<sequence length="503" mass="57353">MQKHPAPTGQPLSEDIHTAEEWEEIRNTFTNLYREEDMPLREIRETFAQRGFYATIPQYKRRIRRWKIDKNNKESDMVFAGQKLATRKLQGKETIFTIRGRVKPSHEVERYWKRRQVQPGRLSPVPSTPPDVRYSTPAPSSPGPLPFLDASLAPTKALASPHTRAVCDPSNHCTENRSGQTNWVRPILLPPLTSPGSLRDLELILRSTREHYEMCMDQDYSNVQHLISFENDSQTIIASTIYGYEASAQAALIRVQNTLSEILRNRDKNLLSTVMSSLTGFVARNLAQPIREFIGSLCRATVTTCSASHPFFVILQAMSRSLEMIIPFAEVMLHLGLDFLTVRMGAMGLETIYASSVLNNICSNKGDYTGALRQAERMYESYRNQSSMRKADNFWFMDSQIMVASLHAELGNYEEAARLVEEGLTFCETLTLGARDRDRVRLRFLCLQGNLRHFLGLSGAFEALEEALTIRLRWFAADDGVAMYIAQELQKMLDEQAVREYHV</sequence>
<organism evidence="3 4">
    <name type="scientific">Endocarpon pusillum (strain Z07020 / HMAS-L-300199)</name>
    <name type="common">Lichen-forming fungus</name>
    <dbReference type="NCBI Taxonomy" id="1263415"/>
    <lineage>
        <taxon>Eukaryota</taxon>
        <taxon>Fungi</taxon>
        <taxon>Dikarya</taxon>
        <taxon>Ascomycota</taxon>
        <taxon>Pezizomycotina</taxon>
        <taxon>Eurotiomycetes</taxon>
        <taxon>Chaetothyriomycetidae</taxon>
        <taxon>Verrucariales</taxon>
        <taxon>Verrucariaceae</taxon>
        <taxon>Endocarpon</taxon>
    </lineage>
</organism>
<feature type="domain" description="Clr5" evidence="2">
    <location>
        <begin position="19"/>
        <end position="70"/>
    </location>
</feature>
<dbReference type="AlphaFoldDB" id="U1HK43"/>
<feature type="region of interest" description="Disordered" evidence="1">
    <location>
        <begin position="118"/>
        <end position="147"/>
    </location>
</feature>
<dbReference type="OrthoDB" id="5308957at2759"/>
<evidence type="ECO:0000313" key="4">
    <source>
        <dbReference type="Proteomes" id="UP000019373"/>
    </source>
</evidence>
<evidence type="ECO:0000313" key="3">
    <source>
        <dbReference type="EMBL" id="ERF69309.1"/>
    </source>
</evidence>
<evidence type="ECO:0000256" key="1">
    <source>
        <dbReference type="SAM" id="MobiDB-lite"/>
    </source>
</evidence>
<accession>U1HK43</accession>
<dbReference type="PANTHER" id="PTHR38788">
    <property type="entry name" value="CLR5 DOMAIN-CONTAINING PROTEIN"/>
    <property type="match status" value="1"/>
</dbReference>
<dbReference type="HOGENOM" id="CLU_030103_0_0_1"/>
<dbReference type="InterPro" id="IPR025676">
    <property type="entry name" value="Clr5_dom"/>
</dbReference>
<dbReference type="InterPro" id="IPR011990">
    <property type="entry name" value="TPR-like_helical_dom_sf"/>
</dbReference>
<dbReference type="GeneID" id="19239048"/>
<dbReference type="Pfam" id="PF14420">
    <property type="entry name" value="Clr5"/>
    <property type="match status" value="1"/>
</dbReference>
<proteinExistence type="predicted"/>
<dbReference type="RefSeq" id="XP_007805067.1">
    <property type="nucleotide sequence ID" value="XM_007806876.1"/>
</dbReference>